<dbReference type="CDD" id="cd05941">
    <property type="entry name" value="MCS"/>
    <property type="match status" value="1"/>
</dbReference>
<dbReference type="GO" id="GO:0005737">
    <property type="term" value="C:cytoplasm"/>
    <property type="evidence" value="ECO:0007669"/>
    <property type="project" value="UniProtKB-ARBA"/>
</dbReference>
<keyword evidence="2" id="KW-0436">Ligase</keyword>
<reference evidence="6 7" key="1">
    <citation type="submission" date="2025-04" db="UniProtKB">
        <authorList>
            <consortium name="RefSeq"/>
        </authorList>
    </citation>
    <scope>IDENTIFICATION</scope>
</reference>
<evidence type="ECO:0000313" key="5">
    <source>
        <dbReference type="Proteomes" id="UP000694920"/>
    </source>
</evidence>
<dbReference type="Proteomes" id="UP000694920">
    <property type="component" value="Unplaced"/>
</dbReference>
<dbReference type="Pfam" id="PF00501">
    <property type="entry name" value="AMP-binding"/>
    <property type="match status" value="1"/>
</dbReference>
<evidence type="ECO:0000256" key="1">
    <source>
        <dbReference type="ARBA" id="ARBA00006432"/>
    </source>
</evidence>
<dbReference type="RefSeq" id="XP_015599130.1">
    <property type="nucleotide sequence ID" value="XM_015743644.2"/>
</dbReference>
<proteinExistence type="inferred from homology"/>
<dbReference type="FunFam" id="3.40.50.12780:FF:000030">
    <property type="entry name" value="Acyl-CoA synthetase family member 3"/>
    <property type="match status" value="1"/>
</dbReference>
<evidence type="ECO:0000259" key="4">
    <source>
        <dbReference type="Pfam" id="PF13193"/>
    </source>
</evidence>
<dbReference type="GeneID" id="107269595"/>
<dbReference type="Gene3D" id="3.40.50.12780">
    <property type="entry name" value="N-terminal domain of ligase-like"/>
    <property type="match status" value="1"/>
</dbReference>
<dbReference type="PANTHER" id="PTHR43201">
    <property type="entry name" value="ACYL-COA SYNTHETASE"/>
    <property type="match status" value="1"/>
</dbReference>
<name>A0AAJ7C0V6_CEPCN</name>
<feature type="domain" description="AMP-binding enzyme C-terminal" evidence="4">
    <location>
        <begin position="507"/>
        <end position="581"/>
    </location>
</feature>
<gene>
    <name evidence="6 7 8" type="primary">LOC107269595</name>
</gene>
<dbReference type="GO" id="GO:0031956">
    <property type="term" value="F:medium-chain fatty acid-CoA ligase activity"/>
    <property type="evidence" value="ECO:0007669"/>
    <property type="project" value="TreeGrafter"/>
</dbReference>
<dbReference type="KEGG" id="ccin:107269595"/>
<dbReference type="PANTHER" id="PTHR43201:SF8">
    <property type="entry name" value="ACYL-COA SYNTHETASE FAMILY MEMBER 3"/>
    <property type="match status" value="1"/>
</dbReference>
<dbReference type="AlphaFoldDB" id="A0AAJ7C0V6"/>
<organism evidence="5 6">
    <name type="scientific">Cephus cinctus</name>
    <name type="common">Wheat stem sawfly</name>
    <dbReference type="NCBI Taxonomy" id="211228"/>
    <lineage>
        <taxon>Eukaryota</taxon>
        <taxon>Metazoa</taxon>
        <taxon>Ecdysozoa</taxon>
        <taxon>Arthropoda</taxon>
        <taxon>Hexapoda</taxon>
        <taxon>Insecta</taxon>
        <taxon>Pterygota</taxon>
        <taxon>Neoptera</taxon>
        <taxon>Endopterygota</taxon>
        <taxon>Hymenoptera</taxon>
        <taxon>Cephoidea</taxon>
        <taxon>Cephidae</taxon>
        <taxon>Cephus</taxon>
    </lineage>
</organism>
<accession>A0AAJ7C0V6</accession>
<dbReference type="SUPFAM" id="SSF56801">
    <property type="entry name" value="Acetyl-CoA synthetase-like"/>
    <property type="match status" value="1"/>
</dbReference>
<evidence type="ECO:0000313" key="7">
    <source>
        <dbReference type="RefSeq" id="XP_015599132.1"/>
    </source>
</evidence>
<dbReference type="InterPro" id="IPR000873">
    <property type="entry name" value="AMP-dep_synth/lig_dom"/>
</dbReference>
<keyword evidence="5" id="KW-1185">Reference proteome</keyword>
<sequence length="597" mass="66419">MSSFLAHRLRIAAGSAARNHVVLFARQQQSYAALNSASDIQQTSNEVVPVFKNAVRFGDRTALRDAHGDYTYRGLFLSSRQFATQLSEILGDSRQERVAFLVPNDANYVITQWACWMSGQIAVPLSSLHPTPILDYYIKDSDARIIVTTTEHLPLLEPIVAKTNRRLIVLDDALRILAMKAGKTANNKSTTEYDVENTLDAGIKGDFYNKSDALFIYTSGTTGKPKGVVLSHRNLQSQINALVSAWKWTEKDTLLHTLPLHHIHGIVNALLCPLYVGARCVMLQKFETSSVWGQLLAVNTQNTERVNMYMAVPTSYMKLIQEYDQLFNKNAKMKEYIHAVCSTKIRLMISGSAPLPKPIFDRWEEITGHRLLERYGMSETGMMLSNPLEGQRVPGTVGTPLPGVQVRITRTEHGSLEPKVLVQGNVKESRKLVNEKEPIAGDLEVKGDNVFKKYWNNPGATAKEFTSDGWFKTGDTVQYNNGVYKILGRSSVDIIKTGGYKVSALDVETVILGHPNVQDCAVVGLPDITWGQKVAAIVVVKEGSELILSQLREYSKKSLPEYATPTVLKIVDKIPKNNMGKVNKPNLLDTVFPKTMV</sequence>
<evidence type="ECO:0000313" key="6">
    <source>
        <dbReference type="RefSeq" id="XP_015599130.1"/>
    </source>
</evidence>
<dbReference type="InterPro" id="IPR020845">
    <property type="entry name" value="AMP-binding_CS"/>
</dbReference>
<evidence type="ECO:0000259" key="3">
    <source>
        <dbReference type="Pfam" id="PF00501"/>
    </source>
</evidence>
<comment type="similarity">
    <text evidence="1">Belongs to the ATP-dependent AMP-binding enzyme family.</text>
</comment>
<dbReference type="RefSeq" id="XP_015599132.1">
    <property type="nucleotide sequence ID" value="XM_015743646.2"/>
</dbReference>
<feature type="domain" description="AMP-dependent synthetase/ligase" evidence="3">
    <location>
        <begin position="52"/>
        <end position="455"/>
    </location>
</feature>
<evidence type="ECO:0000256" key="2">
    <source>
        <dbReference type="ARBA" id="ARBA00022598"/>
    </source>
</evidence>
<dbReference type="Pfam" id="PF13193">
    <property type="entry name" value="AMP-binding_C"/>
    <property type="match status" value="1"/>
</dbReference>
<dbReference type="InterPro" id="IPR045851">
    <property type="entry name" value="AMP-bd_C_sf"/>
</dbReference>
<dbReference type="PROSITE" id="PS00455">
    <property type="entry name" value="AMP_BINDING"/>
    <property type="match status" value="1"/>
</dbReference>
<dbReference type="GO" id="GO:0006631">
    <property type="term" value="P:fatty acid metabolic process"/>
    <property type="evidence" value="ECO:0007669"/>
    <property type="project" value="TreeGrafter"/>
</dbReference>
<dbReference type="InterPro" id="IPR042099">
    <property type="entry name" value="ANL_N_sf"/>
</dbReference>
<dbReference type="CTD" id="197322"/>
<evidence type="ECO:0000313" key="8">
    <source>
        <dbReference type="RefSeq" id="XP_024942645.1"/>
    </source>
</evidence>
<dbReference type="Gene3D" id="3.30.300.30">
    <property type="match status" value="1"/>
</dbReference>
<dbReference type="InterPro" id="IPR025110">
    <property type="entry name" value="AMP-bd_C"/>
</dbReference>
<protein>
    <submittedName>
        <fullName evidence="6 7">Acyl-CoA synthetase family member 3, mitochondrial</fullName>
    </submittedName>
</protein>
<dbReference type="RefSeq" id="XP_024942645.1">
    <property type="nucleotide sequence ID" value="XM_025086877.1"/>
</dbReference>